<dbReference type="Proteomes" id="UP000186141">
    <property type="component" value="Unassembled WGS sequence"/>
</dbReference>
<dbReference type="InterPro" id="IPR003010">
    <property type="entry name" value="C-N_Hydrolase"/>
</dbReference>
<dbReference type="Pfam" id="PF00795">
    <property type="entry name" value="CN_hydrolase"/>
    <property type="match status" value="1"/>
</dbReference>
<feature type="domain" description="CN hydrolase" evidence="10">
    <location>
        <begin position="214"/>
        <end position="458"/>
    </location>
</feature>
<comment type="catalytic activity">
    <reaction evidence="9">
        <text>N-terminal S-1,2-diacyl-sn-glyceryl-L-cysteinyl-[lipoprotein] + a glycerophospholipid = N-acyl-S-1,2-diacyl-sn-glyceryl-L-cysteinyl-[lipoprotein] + a 2-acyl-sn-glycero-3-phospholipid + H(+)</text>
        <dbReference type="Rhea" id="RHEA:48228"/>
        <dbReference type="Rhea" id="RHEA-COMP:14681"/>
        <dbReference type="Rhea" id="RHEA-COMP:14684"/>
        <dbReference type="ChEBI" id="CHEBI:15378"/>
        <dbReference type="ChEBI" id="CHEBI:136912"/>
        <dbReference type="ChEBI" id="CHEBI:140656"/>
        <dbReference type="ChEBI" id="CHEBI:140657"/>
        <dbReference type="ChEBI" id="CHEBI:140660"/>
        <dbReference type="EC" id="2.3.1.269"/>
    </reaction>
</comment>
<gene>
    <name evidence="9" type="primary">lnt</name>
    <name evidence="11" type="ORF">SAMN05421774_102782</name>
</gene>
<dbReference type="PANTHER" id="PTHR38686:SF1">
    <property type="entry name" value="APOLIPOPROTEIN N-ACYLTRANSFERASE"/>
    <property type="match status" value="1"/>
</dbReference>
<dbReference type="InterPro" id="IPR004563">
    <property type="entry name" value="Apolipo_AcylTrfase"/>
</dbReference>
<comment type="function">
    <text evidence="9">Catalyzes the phospholipid dependent N-acylation of the N-terminal cysteine of apolipoprotein, the last step in lipoprotein maturation.</text>
</comment>
<dbReference type="Pfam" id="PF20154">
    <property type="entry name" value="LNT_N"/>
    <property type="match status" value="1"/>
</dbReference>
<dbReference type="EC" id="2.3.1.269" evidence="9"/>
<evidence type="ECO:0000256" key="9">
    <source>
        <dbReference type="HAMAP-Rule" id="MF_01148"/>
    </source>
</evidence>
<dbReference type="RefSeq" id="WP_076529958.1">
    <property type="nucleotide sequence ID" value="NZ_BMEH01000002.1"/>
</dbReference>
<dbReference type="GO" id="GO:0042158">
    <property type="term" value="P:lipoprotein biosynthetic process"/>
    <property type="evidence" value="ECO:0007669"/>
    <property type="project" value="UniProtKB-UniRule"/>
</dbReference>
<dbReference type="Gene3D" id="3.60.110.10">
    <property type="entry name" value="Carbon-nitrogen hydrolase"/>
    <property type="match status" value="1"/>
</dbReference>
<accession>A0A1N7MLC1</accession>
<dbReference type="AlphaFoldDB" id="A0A1N7MLC1"/>
<dbReference type="CDD" id="cd07571">
    <property type="entry name" value="ALP_N-acyl_transferase"/>
    <property type="match status" value="1"/>
</dbReference>
<organism evidence="11 12">
    <name type="scientific">Gemmobacter megaterium</name>
    <dbReference type="NCBI Taxonomy" id="1086013"/>
    <lineage>
        <taxon>Bacteria</taxon>
        <taxon>Pseudomonadati</taxon>
        <taxon>Pseudomonadota</taxon>
        <taxon>Alphaproteobacteria</taxon>
        <taxon>Rhodobacterales</taxon>
        <taxon>Paracoccaceae</taxon>
        <taxon>Gemmobacter</taxon>
    </lineage>
</organism>
<dbReference type="EMBL" id="FTOT01000002">
    <property type="protein sequence ID" value="SIS86897.1"/>
    <property type="molecule type" value="Genomic_DNA"/>
</dbReference>
<dbReference type="STRING" id="1086013.SAMN05421774_102782"/>
<feature type="transmembrane region" description="Helical" evidence="9">
    <location>
        <begin position="28"/>
        <end position="47"/>
    </location>
</feature>
<keyword evidence="7 9" id="KW-0472">Membrane</keyword>
<dbReference type="GO" id="GO:0005886">
    <property type="term" value="C:plasma membrane"/>
    <property type="evidence" value="ECO:0007669"/>
    <property type="project" value="UniProtKB-SubCell"/>
</dbReference>
<dbReference type="UniPathway" id="UPA00666"/>
<dbReference type="OrthoDB" id="9804277at2"/>
<evidence type="ECO:0000256" key="1">
    <source>
        <dbReference type="ARBA" id="ARBA00004651"/>
    </source>
</evidence>
<keyword evidence="6 9" id="KW-1133">Transmembrane helix</keyword>
<comment type="similarity">
    <text evidence="2 9">Belongs to the CN hydrolase family. Apolipoprotein N-acyltransferase subfamily.</text>
</comment>
<keyword evidence="12" id="KW-1185">Reference proteome</keyword>
<dbReference type="SUPFAM" id="SSF56317">
    <property type="entry name" value="Carbon-nitrogen hydrolase"/>
    <property type="match status" value="1"/>
</dbReference>
<keyword evidence="4 9" id="KW-0808">Transferase</keyword>
<evidence type="ECO:0000256" key="4">
    <source>
        <dbReference type="ARBA" id="ARBA00022679"/>
    </source>
</evidence>
<comment type="pathway">
    <text evidence="9">Protein modification; lipoprotein biosynthesis (N-acyl transfer).</text>
</comment>
<name>A0A1N7MLC1_9RHOB</name>
<proteinExistence type="inferred from homology"/>
<dbReference type="PANTHER" id="PTHR38686">
    <property type="entry name" value="APOLIPOPROTEIN N-ACYLTRANSFERASE"/>
    <property type="match status" value="1"/>
</dbReference>
<dbReference type="GO" id="GO:0016410">
    <property type="term" value="F:N-acyltransferase activity"/>
    <property type="evidence" value="ECO:0007669"/>
    <property type="project" value="UniProtKB-UniRule"/>
</dbReference>
<evidence type="ECO:0000256" key="8">
    <source>
        <dbReference type="ARBA" id="ARBA00023315"/>
    </source>
</evidence>
<dbReference type="HAMAP" id="MF_01148">
    <property type="entry name" value="Lnt"/>
    <property type="match status" value="1"/>
</dbReference>
<feature type="transmembrane region" description="Helical" evidence="9">
    <location>
        <begin position="116"/>
        <end position="139"/>
    </location>
</feature>
<feature type="transmembrane region" description="Helical" evidence="9">
    <location>
        <begin position="84"/>
        <end position="104"/>
    </location>
</feature>
<evidence type="ECO:0000256" key="3">
    <source>
        <dbReference type="ARBA" id="ARBA00022475"/>
    </source>
</evidence>
<keyword evidence="8 9" id="KW-0012">Acyltransferase</keyword>
<evidence type="ECO:0000313" key="11">
    <source>
        <dbReference type="EMBL" id="SIS86897.1"/>
    </source>
</evidence>
<protein>
    <recommendedName>
        <fullName evidence="9">Apolipoprotein N-acyltransferase</fullName>
        <shortName evidence="9">ALP N-acyltransferase</shortName>
        <ecNumber evidence="9">2.3.1.269</ecNumber>
    </recommendedName>
</protein>
<feature type="transmembrane region" description="Helical" evidence="9">
    <location>
        <begin position="181"/>
        <end position="197"/>
    </location>
</feature>
<dbReference type="InterPro" id="IPR036526">
    <property type="entry name" value="C-N_Hydrolase_sf"/>
</dbReference>
<comment type="subcellular location">
    <subcellularLocation>
        <location evidence="1 9">Cell membrane</location>
        <topology evidence="1 9">Multi-pass membrane protein</topology>
    </subcellularLocation>
</comment>
<sequence>MVAGRWVGLGLAAVAGLAAALGQVPWSLWWLALAGYAGGIWLVSGAATRAQAALRAWAFGTTHFLVALHWITEPFQIEAERDAWMAPFAWAFMAGGLALFWGAAGLLSSYARQRALGFALALAAAEAARGTVLTGFPWAMPGHIWLDLPAMQAAALVGAGGLTLLTLGLALLLVVGRWRGAGLAATILAAVWGWGHWRQAQPLPPEPGPVIRLVQPNADQRLKWLPEYARDYFERHLDLTARPAGRRPDLVVWPETSVPFLLNDDRGGLAAIAAAASGVPVALGIQRTEGARAFNSLAVVGADALGVPEVRAVYDKAHLVPFGEYVPLGDLMADWLGIFSFSPREGFGYTPGPGPRLIDMGDLGQMLPLICYEAVFPYFQRSVPRADWMLQVTNDAWFGEDAGPFQHLALARLRAVESGVPLVRVANTGVSAVIDARGGVVAQLGLSRMGILDVALPGALPATVHAATGRVPGIAIWALGGLLLFRRRVVTH</sequence>
<dbReference type="PROSITE" id="PS50263">
    <property type="entry name" value="CN_HYDROLASE"/>
    <property type="match status" value="1"/>
</dbReference>
<keyword evidence="11" id="KW-0449">Lipoprotein</keyword>
<reference evidence="11 12" key="1">
    <citation type="submission" date="2017-01" db="EMBL/GenBank/DDBJ databases">
        <authorList>
            <person name="Mah S.A."/>
            <person name="Swanson W.J."/>
            <person name="Moy G.W."/>
            <person name="Vacquier V.D."/>
        </authorList>
    </citation>
    <scope>NUCLEOTIDE SEQUENCE [LARGE SCALE GENOMIC DNA]</scope>
    <source>
        <strain evidence="11 12">DSM 26375</strain>
    </source>
</reference>
<evidence type="ECO:0000256" key="2">
    <source>
        <dbReference type="ARBA" id="ARBA00010065"/>
    </source>
</evidence>
<evidence type="ECO:0000256" key="6">
    <source>
        <dbReference type="ARBA" id="ARBA00022989"/>
    </source>
</evidence>
<evidence type="ECO:0000256" key="7">
    <source>
        <dbReference type="ARBA" id="ARBA00023136"/>
    </source>
</evidence>
<keyword evidence="5 9" id="KW-0812">Transmembrane</keyword>
<keyword evidence="3 9" id="KW-1003">Cell membrane</keyword>
<evidence type="ECO:0000256" key="5">
    <source>
        <dbReference type="ARBA" id="ARBA00022692"/>
    </source>
</evidence>
<feature type="transmembrane region" description="Helical" evidence="9">
    <location>
        <begin position="151"/>
        <end position="174"/>
    </location>
</feature>
<dbReference type="NCBIfam" id="TIGR00546">
    <property type="entry name" value="lnt"/>
    <property type="match status" value="1"/>
</dbReference>
<evidence type="ECO:0000313" key="12">
    <source>
        <dbReference type="Proteomes" id="UP000186141"/>
    </source>
</evidence>
<evidence type="ECO:0000259" key="10">
    <source>
        <dbReference type="PROSITE" id="PS50263"/>
    </source>
</evidence>
<feature type="transmembrane region" description="Helical" evidence="9">
    <location>
        <begin position="54"/>
        <end position="72"/>
    </location>
</feature>
<dbReference type="InterPro" id="IPR045378">
    <property type="entry name" value="LNT_N"/>
</dbReference>